<accession>A0A1Q2M7A8</accession>
<dbReference type="KEGG" id="maga:Mag101_14025"/>
<dbReference type="EMBL" id="CP019650">
    <property type="protein sequence ID" value="AQQ68623.1"/>
    <property type="molecule type" value="Genomic_DNA"/>
</dbReference>
<protein>
    <recommendedName>
        <fullName evidence="3">STAS/SEC14 domain-containing protein</fullName>
    </recommendedName>
</protein>
<dbReference type="AlphaFoldDB" id="A0A1Q2M7A8"/>
<evidence type="ECO:0000313" key="1">
    <source>
        <dbReference type="EMBL" id="AQQ68623.1"/>
    </source>
</evidence>
<keyword evidence="2" id="KW-1185">Reference proteome</keyword>
<evidence type="ECO:0008006" key="3">
    <source>
        <dbReference type="Google" id="ProtNLM"/>
    </source>
</evidence>
<organism evidence="1 2">
    <name type="scientific">Microbulbifer agarilyticus</name>
    <dbReference type="NCBI Taxonomy" id="260552"/>
    <lineage>
        <taxon>Bacteria</taxon>
        <taxon>Pseudomonadati</taxon>
        <taxon>Pseudomonadota</taxon>
        <taxon>Gammaproteobacteria</taxon>
        <taxon>Cellvibrionales</taxon>
        <taxon>Microbulbiferaceae</taxon>
        <taxon>Microbulbifer</taxon>
    </lineage>
</organism>
<evidence type="ECO:0000313" key="2">
    <source>
        <dbReference type="Proteomes" id="UP000188219"/>
    </source>
</evidence>
<sequence>MPSSIEPLGEPVQEKAVSFQVRFNAATRVVNIGFFDRVDGAEKHAAVRQVAEKYGHLHPLLVLADVRKADIQMSLEERRALGSYIAHLPGISQGRFAVLHAPEYNANVVIDSAARKEGLALMEFVTEQAAEHWLIGDEH</sequence>
<proteinExistence type="predicted"/>
<name>A0A1Q2M7A8_9GAMM</name>
<reference evidence="1" key="1">
    <citation type="submission" date="2017-02" db="EMBL/GenBank/DDBJ databases">
        <title>Genome of Microbulbifer agarilyticus GP101.</title>
        <authorList>
            <person name="Jung J."/>
            <person name="Bae S.S."/>
            <person name="Baek K."/>
        </authorList>
    </citation>
    <scope>NUCLEOTIDE SEQUENCE [LARGE SCALE GENOMIC DNA]</scope>
    <source>
        <strain evidence="1">GP101</strain>
    </source>
</reference>
<dbReference type="Proteomes" id="UP000188219">
    <property type="component" value="Chromosome"/>
</dbReference>
<gene>
    <name evidence="1" type="ORF">Mag101_14025</name>
</gene>